<reference evidence="4 5" key="1">
    <citation type="submission" date="2023-07" db="EMBL/GenBank/DDBJ databases">
        <title>Sequencing the genomes of 1000 actinobacteria strains.</title>
        <authorList>
            <person name="Klenk H.-P."/>
        </authorList>
    </citation>
    <scope>NUCLEOTIDE SEQUENCE [LARGE SCALE GENOMIC DNA]</scope>
    <source>
        <strain evidence="4 5">DSM 45805</strain>
    </source>
</reference>
<gene>
    <name evidence="4" type="ORF">FB470_006951</name>
</gene>
<evidence type="ECO:0000256" key="1">
    <source>
        <dbReference type="ARBA" id="ARBA00008898"/>
    </source>
</evidence>
<evidence type="ECO:0000313" key="5">
    <source>
        <dbReference type="Proteomes" id="UP001229651"/>
    </source>
</evidence>
<evidence type="ECO:0000256" key="2">
    <source>
        <dbReference type="ARBA" id="ARBA00023002"/>
    </source>
</evidence>
<dbReference type="SMART" id="SM00903">
    <property type="entry name" value="Flavin_Reduct"/>
    <property type="match status" value="1"/>
</dbReference>
<dbReference type="Pfam" id="PF01613">
    <property type="entry name" value="Flavin_Reduct"/>
    <property type="match status" value="1"/>
</dbReference>
<dbReference type="InterPro" id="IPR050268">
    <property type="entry name" value="NADH-dep_flavin_reductase"/>
</dbReference>
<name>A0ABU0F7G5_9PSEU</name>
<evidence type="ECO:0000313" key="4">
    <source>
        <dbReference type="EMBL" id="MDQ0382957.1"/>
    </source>
</evidence>
<dbReference type="EMBL" id="JAUSUT010000001">
    <property type="protein sequence ID" value="MDQ0382957.1"/>
    <property type="molecule type" value="Genomic_DNA"/>
</dbReference>
<keyword evidence="5" id="KW-1185">Reference proteome</keyword>
<comment type="similarity">
    <text evidence="1">Belongs to the non-flavoprotein flavin reductase family.</text>
</comment>
<evidence type="ECO:0000259" key="3">
    <source>
        <dbReference type="SMART" id="SM00903"/>
    </source>
</evidence>
<dbReference type="Proteomes" id="UP001229651">
    <property type="component" value="Unassembled WGS sequence"/>
</dbReference>
<dbReference type="PANTHER" id="PTHR30466:SF11">
    <property type="entry name" value="FLAVIN-DEPENDENT MONOOXYGENASE, REDUCTASE SUBUNIT HSAB"/>
    <property type="match status" value="1"/>
</dbReference>
<sequence length="159" mass="16519">MSFDSATYRTTLSRFTTGVVVVTAAGGAGMVVSSFTSVSLAPPLVLFCAGNTSSTWPRIREAGAFCANVLAAGQEDIARRFSGPGDRFAGVPHRPGVLGSPVLHGVHAHLECEISDEHPAGDHTIVVGRVVALDTGRDTAPLVFHHSRFHDGAVLTSAA</sequence>
<dbReference type="Gene3D" id="2.30.110.10">
    <property type="entry name" value="Electron Transport, Fmn-binding Protein, Chain A"/>
    <property type="match status" value="1"/>
</dbReference>
<keyword evidence="2" id="KW-0560">Oxidoreductase</keyword>
<dbReference type="InterPro" id="IPR002563">
    <property type="entry name" value="Flavin_Rdtase-like_dom"/>
</dbReference>
<comment type="caution">
    <text evidence="4">The sequence shown here is derived from an EMBL/GenBank/DDBJ whole genome shotgun (WGS) entry which is preliminary data.</text>
</comment>
<dbReference type="PANTHER" id="PTHR30466">
    <property type="entry name" value="FLAVIN REDUCTASE"/>
    <property type="match status" value="1"/>
</dbReference>
<accession>A0ABU0F7G5</accession>
<dbReference type="SUPFAM" id="SSF50475">
    <property type="entry name" value="FMN-binding split barrel"/>
    <property type="match status" value="1"/>
</dbReference>
<protein>
    <submittedName>
        <fullName evidence="4">Flavin reductase (DIM6/NTAB) family NADH-FMN oxidoreductase RutF</fullName>
    </submittedName>
</protein>
<dbReference type="RefSeq" id="WP_306998577.1">
    <property type="nucleotide sequence ID" value="NZ_JAUSUT010000001.1"/>
</dbReference>
<organism evidence="4 5">
    <name type="scientific">Amycolatopsis thermophila</name>
    <dbReference type="NCBI Taxonomy" id="206084"/>
    <lineage>
        <taxon>Bacteria</taxon>
        <taxon>Bacillati</taxon>
        <taxon>Actinomycetota</taxon>
        <taxon>Actinomycetes</taxon>
        <taxon>Pseudonocardiales</taxon>
        <taxon>Pseudonocardiaceae</taxon>
        <taxon>Amycolatopsis</taxon>
    </lineage>
</organism>
<dbReference type="InterPro" id="IPR012349">
    <property type="entry name" value="Split_barrel_FMN-bd"/>
</dbReference>
<proteinExistence type="inferred from homology"/>
<feature type="domain" description="Flavin reductase like" evidence="3">
    <location>
        <begin position="12"/>
        <end position="151"/>
    </location>
</feature>